<evidence type="ECO:0000313" key="2">
    <source>
        <dbReference type="Proteomes" id="UP000001880"/>
    </source>
</evidence>
<dbReference type="KEGG" id="hoh:Hoch_4250"/>
<evidence type="ECO:0008006" key="3">
    <source>
        <dbReference type="Google" id="ProtNLM"/>
    </source>
</evidence>
<organism evidence="1 2">
    <name type="scientific">Haliangium ochraceum (strain DSM 14365 / JCM 11303 / SMP-2)</name>
    <dbReference type="NCBI Taxonomy" id="502025"/>
    <lineage>
        <taxon>Bacteria</taxon>
        <taxon>Pseudomonadati</taxon>
        <taxon>Myxococcota</taxon>
        <taxon>Polyangia</taxon>
        <taxon>Haliangiales</taxon>
        <taxon>Kofleriaceae</taxon>
        <taxon>Haliangium</taxon>
    </lineage>
</organism>
<dbReference type="PROSITE" id="PS51257">
    <property type="entry name" value="PROKAR_LIPOPROTEIN"/>
    <property type="match status" value="1"/>
</dbReference>
<accession>D0LL27</accession>
<gene>
    <name evidence="1" type="ordered locus">Hoch_4250</name>
</gene>
<dbReference type="EMBL" id="CP001804">
    <property type="protein sequence ID" value="ACY16747.1"/>
    <property type="molecule type" value="Genomic_DNA"/>
</dbReference>
<proteinExistence type="predicted"/>
<dbReference type="AlphaFoldDB" id="D0LL27"/>
<sequence>MEIAKNYEIVFVVLTGLVVGCGADEPTETDLVLASSMTEVVTSKASRAVSMALPPSMRTGEVQTSAACSRGGSLDVIGTVSEDLETFVFTTEMAITLNDCDEAVSDEIAIVLDGTLEATERIDEEGIFESYHGVLSYSGYVSVDDCAVDYSVDSTAQGSFYEGTMCGHDAATLLGPPEPR</sequence>
<dbReference type="Proteomes" id="UP000001880">
    <property type="component" value="Chromosome"/>
</dbReference>
<reference evidence="1 2" key="1">
    <citation type="journal article" date="2010" name="Stand. Genomic Sci.">
        <title>Complete genome sequence of Haliangium ochraceum type strain (SMP-2).</title>
        <authorList>
            <consortium name="US DOE Joint Genome Institute (JGI-PGF)"/>
            <person name="Ivanova N."/>
            <person name="Daum C."/>
            <person name="Lang E."/>
            <person name="Abt B."/>
            <person name="Kopitz M."/>
            <person name="Saunders E."/>
            <person name="Lapidus A."/>
            <person name="Lucas S."/>
            <person name="Glavina Del Rio T."/>
            <person name="Nolan M."/>
            <person name="Tice H."/>
            <person name="Copeland A."/>
            <person name="Cheng J.F."/>
            <person name="Chen F."/>
            <person name="Bruce D."/>
            <person name="Goodwin L."/>
            <person name="Pitluck S."/>
            <person name="Mavromatis K."/>
            <person name="Pati A."/>
            <person name="Mikhailova N."/>
            <person name="Chen A."/>
            <person name="Palaniappan K."/>
            <person name="Land M."/>
            <person name="Hauser L."/>
            <person name="Chang Y.J."/>
            <person name="Jeffries C.D."/>
            <person name="Detter J.C."/>
            <person name="Brettin T."/>
            <person name="Rohde M."/>
            <person name="Goker M."/>
            <person name="Bristow J."/>
            <person name="Markowitz V."/>
            <person name="Eisen J.A."/>
            <person name="Hugenholtz P."/>
            <person name="Kyrpides N.C."/>
            <person name="Klenk H.P."/>
        </authorList>
    </citation>
    <scope>NUCLEOTIDE SEQUENCE [LARGE SCALE GENOMIC DNA]</scope>
    <source>
        <strain evidence="2">DSM 14365 / CIP 107738 / JCM 11303 / AJ 13395 / SMP-2</strain>
    </source>
</reference>
<keyword evidence="2" id="KW-1185">Reference proteome</keyword>
<dbReference type="RefSeq" id="WP_012829345.1">
    <property type="nucleotide sequence ID" value="NC_013440.1"/>
</dbReference>
<protein>
    <recommendedName>
        <fullName evidence="3">Lipoprotein</fullName>
    </recommendedName>
</protein>
<dbReference type="HOGENOM" id="CLU_1494255_0_0_7"/>
<evidence type="ECO:0000313" key="1">
    <source>
        <dbReference type="EMBL" id="ACY16747.1"/>
    </source>
</evidence>
<name>D0LL27_HALO1</name>